<evidence type="ECO:0000259" key="4">
    <source>
        <dbReference type="SMART" id="SM01088"/>
    </source>
</evidence>
<dbReference type="EMBL" id="UYYG01000062">
    <property type="protein sequence ID" value="VDN52490.1"/>
    <property type="molecule type" value="Genomic_DNA"/>
</dbReference>
<dbReference type="InterPro" id="IPR002486">
    <property type="entry name" value="Col_cuticle_N"/>
</dbReference>
<dbReference type="Proteomes" id="UP000038040">
    <property type="component" value="Unplaced"/>
</dbReference>
<dbReference type="AlphaFoldDB" id="A0A0N4UL35"/>
<dbReference type="InterPro" id="IPR008160">
    <property type="entry name" value="Collagen"/>
</dbReference>
<accession>A0A0N4UL35</accession>
<feature type="region of interest" description="Disordered" evidence="2">
    <location>
        <begin position="150"/>
        <end position="251"/>
    </location>
</feature>
<feature type="compositionally biased region" description="Pro residues" evidence="2">
    <location>
        <begin position="159"/>
        <end position="172"/>
    </location>
</feature>
<dbReference type="OrthoDB" id="5875171at2759"/>
<evidence type="ECO:0000313" key="7">
    <source>
        <dbReference type="Proteomes" id="UP000274756"/>
    </source>
</evidence>
<evidence type="ECO:0000256" key="2">
    <source>
        <dbReference type="SAM" id="MobiDB-lite"/>
    </source>
</evidence>
<dbReference type="PANTHER" id="PTHR24637">
    <property type="entry name" value="COLLAGEN"/>
    <property type="match status" value="1"/>
</dbReference>
<dbReference type="SMART" id="SM01088">
    <property type="entry name" value="Col_cuticle_N"/>
    <property type="match status" value="1"/>
</dbReference>
<proteinExistence type="predicted"/>
<reference evidence="5 7" key="2">
    <citation type="submission" date="2018-11" db="EMBL/GenBank/DDBJ databases">
        <authorList>
            <consortium name="Pathogen Informatics"/>
        </authorList>
    </citation>
    <scope>NUCLEOTIDE SEQUENCE [LARGE SCALE GENOMIC DNA]</scope>
</reference>
<evidence type="ECO:0000256" key="3">
    <source>
        <dbReference type="SAM" id="Phobius"/>
    </source>
</evidence>
<feature type="compositionally biased region" description="Pro residues" evidence="2">
    <location>
        <begin position="101"/>
        <end position="126"/>
    </location>
</feature>
<evidence type="ECO:0000313" key="6">
    <source>
        <dbReference type="Proteomes" id="UP000038040"/>
    </source>
</evidence>
<dbReference type="GO" id="GO:0042302">
    <property type="term" value="F:structural constituent of cuticle"/>
    <property type="evidence" value="ECO:0007669"/>
    <property type="project" value="InterPro"/>
</dbReference>
<dbReference type="Proteomes" id="UP000274756">
    <property type="component" value="Unassembled WGS sequence"/>
</dbReference>
<sequence>MIEEKIVIGIAAACSTFAILACLVTIPSLYNTINDIHDEVVDGVQVFRVETDSAWTEMMDIQISVSPPSKPRENPFNSIFRQKRQDFSGLPSYCQCEPTKPACPPGPPGPPGEPGTDGPPGPPGPPGEDNTVTYAPITCPPYDTACIKWPAGPAGDAGPPGPAGPTGPPGPPGRDGQRGQGKPGPKGPTGPAGAPGAPGPNGERGQDGIPGPAGPPGPAGQQGPAGASGKDGPPGSVGLPGNDAAYCPCPPRSAVFVSRFSQ</sequence>
<dbReference type="WBParaSite" id="DME_0000848801-mRNA-1">
    <property type="protein sequence ID" value="DME_0000848801-mRNA-1"/>
    <property type="gene ID" value="DME_0000848801"/>
</dbReference>
<dbReference type="Gene3D" id="1.20.5.320">
    <property type="entry name" value="6-Phosphogluconate Dehydrogenase, domain 3"/>
    <property type="match status" value="1"/>
</dbReference>
<dbReference type="Pfam" id="PF01391">
    <property type="entry name" value="Collagen"/>
    <property type="match status" value="1"/>
</dbReference>
<keyword evidence="3" id="KW-0812">Transmembrane</keyword>
<keyword evidence="7" id="KW-1185">Reference proteome</keyword>
<keyword evidence="3" id="KW-0472">Membrane</keyword>
<gene>
    <name evidence="5" type="ORF">DME_LOCUS2463</name>
</gene>
<dbReference type="PROSITE" id="PS51257">
    <property type="entry name" value="PROKAR_LIPOPROTEIN"/>
    <property type="match status" value="1"/>
</dbReference>
<reference evidence="8" key="1">
    <citation type="submission" date="2017-02" db="UniProtKB">
        <authorList>
            <consortium name="WormBaseParasite"/>
        </authorList>
    </citation>
    <scope>IDENTIFICATION</scope>
</reference>
<keyword evidence="1" id="KW-0677">Repeat</keyword>
<evidence type="ECO:0000313" key="5">
    <source>
        <dbReference type="EMBL" id="VDN52490.1"/>
    </source>
</evidence>
<name>A0A0N4UL35_DRAME</name>
<evidence type="ECO:0000256" key="1">
    <source>
        <dbReference type="ARBA" id="ARBA00022737"/>
    </source>
</evidence>
<protein>
    <submittedName>
        <fullName evidence="8">Col_cuticle_N domain-containing protein</fullName>
    </submittedName>
</protein>
<dbReference type="PANTHER" id="PTHR24637:SF194">
    <property type="entry name" value="CUTICLE COLLAGEN 10-RELATED"/>
    <property type="match status" value="1"/>
</dbReference>
<evidence type="ECO:0000313" key="8">
    <source>
        <dbReference type="WBParaSite" id="DME_0000848801-mRNA-1"/>
    </source>
</evidence>
<organism evidence="6 8">
    <name type="scientific">Dracunculus medinensis</name>
    <name type="common">Guinea worm</name>
    <dbReference type="NCBI Taxonomy" id="318479"/>
    <lineage>
        <taxon>Eukaryota</taxon>
        <taxon>Metazoa</taxon>
        <taxon>Ecdysozoa</taxon>
        <taxon>Nematoda</taxon>
        <taxon>Chromadorea</taxon>
        <taxon>Rhabditida</taxon>
        <taxon>Spirurina</taxon>
        <taxon>Dracunculoidea</taxon>
        <taxon>Dracunculidae</taxon>
        <taxon>Dracunculus</taxon>
    </lineage>
</organism>
<keyword evidence="3" id="KW-1133">Transmembrane helix</keyword>
<feature type="region of interest" description="Disordered" evidence="2">
    <location>
        <begin position="100"/>
        <end position="136"/>
    </location>
</feature>
<feature type="domain" description="Nematode cuticle collagen N-terminal" evidence="4">
    <location>
        <begin position="8"/>
        <end position="58"/>
    </location>
</feature>
<dbReference type="Pfam" id="PF01484">
    <property type="entry name" value="Col_cuticle_N"/>
    <property type="match status" value="1"/>
</dbReference>
<feature type="transmembrane region" description="Helical" evidence="3">
    <location>
        <begin position="7"/>
        <end position="30"/>
    </location>
</feature>
<dbReference type="STRING" id="318479.A0A0N4UL35"/>